<proteinExistence type="predicted"/>
<organism evidence="1 2">
    <name type="scientific">Mucuna pruriens</name>
    <name type="common">Velvet bean</name>
    <name type="synonym">Dolichos pruriens</name>
    <dbReference type="NCBI Taxonomy" id="157652"/>
    <lineage>
        <taxon>Eukaryota</taxon>
        <taxon>Viridiplantae</taxon>
        <taxon>Streptophyta</taxon>
        <taxon>Embryophyta</taxon>
        <taxon>Tracheophyta</taxon>
        <taxon>Spermatophyta</taxon>
        <taxon>Magnoliopsida</taxon>
        <taxon>eudicotyledons</taxon>
        <taxon>Gunneridae</taxon>
        <taxon>Pentapetalae</taxon>
        <taxon>rosids</taxon>
        <taxon>fabids</taxon>
        <taxon>Fabales</taxon>
        <taxon>Fabaceae</taxon>
        <taxon>Papilionoideae</taxon>
        <taxon>50 kb inversion clade</taxon>
        <taxon>NPAAA clade</taxon>
        <taxon>indigoferoid/millettioid clade</taxon>
        <taxon>Phaseoleae</taxon>
        <taxon>Mucuna</taxon>
    </lineage>
</organism>
<gene>
    <name evidence="1" type="ORF">CR513_17606</name>
</gene>
<dbReference type="STRING" id="157652.A0A371H967"/>
<dbReference type="PANTHER" id="PTHR11439">
    <property type="entry name" value="GAG-POL-RELATED RETROTRANSPOSON"/>
    <property type="match status" value="1"/>
</dbReference>
<dbReference type="AlphaFoldDB" id="A0A371H967"/>
<dbReference type="EMBL" id="QJKJ01003249">
    <property type="protein sequence ID" value="RDX99350.1"/>
    <property type="molecule type" value="Genomic_DNA"/>
</dbReference>
<accession>A0A371H967</accession>
<dbReference type="Proteomes" id="UP000257109">
    <property type="component" value="Unassembled WGS sequence"/>
</dbReference>
<keyword evidence="2" id="KW-1185">Reference proteome</keyword>
<dbReference type="OrthoDB" id="128382at2759"/>
<feature type="non-terminal residue" evidence="1">
    <location>
        <position position="1"/>
    </location>
</feature>
<comment type="caution">
    <text evidence="1">The sequence shown here is derived from an EMBL/GenBank/DDBJ whole genome shotgun (WGS) entry which is preliminary data.</text>
</comment>
<evidence type="ECO:0000313" key="2">
    <source>
        <dbReference type="Proteomes" id="UP000257109"/>
    </source>
</evidence>
<evidence type="ECO:0000313" key="1">
    <source>
        <dbReference type="EMBL" id="RDX99350.1"/>
    </source>
</evidence>
<name>A0A371H967_MUCPR</name>
<dbReference type="PANTHER" id="PTHR11439:SF467">
    <property type="entry name" value="INTEGRASE CATALYTIC DOMAIN-CONTAINING PROTEIN"/>
    <property type="match status" value="1"/>
</dbReference>
<reference evidence="1" key="1">
    <citation type="submission" date="2018-05" db="EMBL/GenBank/DDBJ databases">
        <title>Draft genome of Mucuna pruriens seed.</title>
        <authorList>
            <person name="Nnadi N.E."/>
            <person name="Vos R."/>
            <person name="Hasami M.H."/>
            <person name="Devisetty U.K."/>
            <person name="Aguiy J.C."/>
        </authorList>
    </citation>
    <scope>NUCLEOTIDE SEQUENCE [LARGE SCALE GENOMIC DNA]</scope>
    <source>
        <strain evidence="1">JCA_2017</strain>
    </source>
</reference>
<sequence>MLDYKLAGIPMEQNQKLNEKGKLIYLSHTHLDIAYVNPSERHLETVIRILCYLKSALGRGIMFSKNNHLDVEGYTDANWVGSVFDRKYTSIYFTFVGVTL</sequence>
<protein>
    <submittedName>
        <fullName evidence="1">Mitochondrial protein</fullName>
    </submittedName>
</protein>